<keyword evidence="4" id="KW-0520">NAD</keyword>
<sequence length="382" mass="40231">MSNIFYLPSINLMGAGALSQSIEQIKKLSLTKALLVTDKPLVSLGMISSITQKLNEAGIETTVFDGVKPNPTVTNVEDGLAILKQNNCDMVIAVGGGSPIDAAKAIALLATNSGKIEDYAGIDVSKNPQLPLIAINTTAGTGSELTRFTIITDEVNHIKMAIVDSNVTPLISVNDSELMKGMPPALTAATGMDALTHAIEALVSTAATPFTDALAEKAIPMIFEHLPKAVRDGGDMEAREAMMYAEAAAGAAFNSASLGAVHALAHQAGGLLDMPHGQANAILLPHVLEYNAPSCLPQIRVIAKLLGSDGEKLSDKDVADAVIWKIKQLSKEVGIPKGLSEFGVKEEHLPVLAENALKDACIFTNPRKATKEELIEVLRKAM</sequence>
<dbReference type="GO" id="GO:0046872">
    <property type="term" value="F:metal ion binding"/>
    <property type="evidence" value="ECO:0007669"/>
    <property type="project" value="InterPro"/>
</dbReference>
<dbReference type="InterPro" id="IPR056798">
    <property type="entry name" value="ADH_Fe_C"/>
</dbReference>
<dbReference type="FunFam" id="3.40.50.1970:FF:000003">
    <property type="entry name" value="Alcohol dehydrogenase, iron-containing"/>
    <property type="match status" value="1"/>
</dbReference>
<dbReference type="Gene3D" id="1.20.1090.10">
    <property type="entry name" value="Dehydroquinate synthase-like - alpha domain"/>
    <property type="match status" value="1"/>
</dbReference>
<dbReference type="FunFam" id="1.20.1090.10:FF:000001">
    <property type="entry name" value="Aldehyde-alcohol dehydrogenase"/>
    <property type="match status" value="1"/>
</dbReference>
<dbReference type="EMBL" id="JAUHGG010000003">
    <property type="protein sequence ID" value="MDS1821575.1"/>
    <property type="molecule type" value="Genomic_DNA"/>
</dbReference>
<comment type="caution">
    <text evidence="7">The sequence shown here is derived from an EMBL/GenBank/DDBJ whole genome shotgun (WGS) entry which is preliminary data.</text>
</comment>
<evidence type="ECO:0000313" key="7">
    <source>
        <dbReference type="EMBL" id="MDS1821575.1"/>
    </source>
</evidence>
<protein>
    <submittedName>
        <fullName evidence="7">Iron-containing alcohol dehydrogenase</fullName>
        <ecNumber evidence="7">1.1.1.-</ecNumber>
    </submittedName>
</protein>
<dbReference type="SUPFAM" id="SSF56796">
    <property type="entry name" value="Dehydroquinate synthase-like"/>
    <property type="match status" value="1"/>
</dbReference>
<dbReference type="Pfam" id="PF00465">
    <property type="entry name" value="Fe-ADH"/>
    <property type="match status" value="1"/>
</dbReference>
<accession>A0AAW8Q1N1</accession>
<evidence type="ECO:0000259" key="6">
    <source>
        <dbReference type="Pfam" id="PF25137"/>
    </source>
</evidence>
<evidence type="ECO:0000259" key="5">
    <source>
        <dbReference type="Pfam" id="PF00465"/>
    </source>
</evidence>
<dbReference type="RefSeq" id="WP_311020485.1">
    <property type="nucleotide sequence ID" value="NZ_JAUHGG010000003.1"/>
</dbReference>
<dbReference type="InterPro" id="IPR018211">
    <property type="entry name" value="ADH_Fe_CS"/>
</dbReference>
<dbReference type="InterPro" id="IPR039697">
    <property type="entry name" value="Alcohol_dehydrogenase_Fe"/>
</dbReference>
<evidence type="ECO:0000256" key="4">
    <source>
        <dbReference type="ARBA" id="ARBA00023027"/>
    </source>
</evidence>
<dbReference type="AlphaFoldDB" id="A0AAW8Q1N1"/>
<dbReference type="Proteomes" id="UP001253193">
    <property type="component" value="Unassembled WGS sequence"/>
</dbReference>
<dbReference type="Pfam" id="PF25137">
    <property type="entry name" value="ADH_Fe_C"/>
    <property type="match status" value="1"/>
</dbReference>
<feature type="domain" description="Fe-containing alcohol dehydrogenase-like C-terminal" evidence="6">
    <location>
        <begin position="187"/>
        <end position="382"/>
    </location>
</feature>
<reference evidence="7" key="1">
    <citation type="submission" date="2023-06" db="EMBL/GenBank/DDBJ databases">
        <title>Genomic Diversity of Vibrio spp. and Metagenomic Analysis of Pathogens in Florida Gulf Coastal Waters Following Hurricane Ian.</title>
        <authorList>
            <person name="Brumfield K.D."/>
        </authorList>
    </citation>
    <scope>NUCLEOTIDE SEQUENCE</scope>
    <source>
        <strain evidence="7">WBS2B-138</strain>
    </source>
</reference>
<dbReference type="PANTHER" id="PTHR11496:SF102">
    <property type="entry name" value="ALCOHOL DEHYDROGENASE 4"/>
    <property type="match status" value="1"/>
</dbReference>
<proteinExistence type="inferred from homology"/>
<dbReference type="CDD" id="cd08188">
    <property type="entry name" value="PDDH"/>
    <property type="match status" value="1"/>
</dbReference>
<evidence type="ECO:0000256" key="1">
    <source>
        <dbReference type="ARBA" id="ARBA00001962"/>
    </source>
</evidence>
<dbReference type="GO" id="GO:0004022">
    <property type="term" value="F:alcohol dehydrogenase (NAD+) activity"/>
    <property type="evidence" value="ECO:0007669"/>
    <property type="project" value="TreeGrafter"/>
</dbReference>
<comment type="similarity">
    <text evidence="2">Belongs to the iron-containing alcohol dehydrogenase family.</text>
</comment>
<evidence type="ECO:0000256" key="3">
    <source>
        <dbReference type="ARBA" id="ARBA00023002"/>
    </source>
</evidence>
<gene>
    <name evidence="7" type="ORF">QX249_12955</name>
</gene>
<evidence type="ECO:0000313" key="8">
    <source>
        <dbReference type="Proteomes" id="UP001253193"/>
    </source>
</evidence>
<evidence type="ECO:0000256" key="2">
    <source>
        <dbReference type="ARBA" id="ARBA00007358"/>
    </source>
</evidence>
<dbReference type="EC" id="1.1.1.-" evidence="7"/>
<name>A0AAW8Q1N1_VIBPH</name>
<feature type="domain" description="Alcohol dehydrogenase iron-type/glycerol dehydrogenase GldA" evidence="5">
    <location>
        <begin position="9"/>
        <end position="175"/>
    </location>
</feature>
<dbReference type="PANTHER" id="PTHR11496">
    <property type="entry name" value="ALCOHOL DEHYDROGENASE"/>
    <property type="match status" value="1"/>
</dbReference>
<comment type="cofactor">
    <cofactor evidence="1">
        <name>Fe cation</name>
        <dbReference type="ChEBI" id="CHEBI:24875"/>
    </cofactor>
</comment>
<keyword evidence="3 7" id="KW-0560">Oxidoreductase</keyword>
<dbReference type="Gene3D" id="3.40.50.1970">
    <property type="match status" value="1"/>
</dbReference>
<dbReference type="PROSITE" id="PS00913">
    <property type="entry name" value="ADH_IRON_1"/>
    <property type="match status" value="1"/>
</dbReference>
<organism evidence="7 8">
    <name type="scientific">Vibrio parahaemolyticus</name>
    <dbReference type="NCBI Taxonomy" id="670"/>
    <lineage>
        <taxon>Bacteria</taxon>
        <taxon>Pseudomonadati</taxon>
        <taxon>Pseudomonadota</taxon>
        <taxon>Gammaproteobacteria</taxon>
        <taxon>Vibrionales</taxon>
        <taxon>Vibrionaceae</taxon>
        <taxon>Vibrio</taxon>
    </lineage>
</organism>
<dbReference type="InterPro" id="IPR001670">
    <property type="entry name" value="ADH_Fe/GldA"/>
</dbReference>